<feature type="compositionally biased region" description="Polar residues" evidence="1">
    <location>
        <begin position="54"/>
        <end position="63"/>
    </location>
</feature>
<accession>A0A2P5EM63</accession>
<evidence type="ECO:0000313" key="3">
    <source>
        <dbReference type="Proteomes" id="UP000237000"/>
    </source>
</evidence>
<evidence type="ECO:0000313" key="2">
    <source>
        <dbReference type="EMBL" id="PON86648.1"/>
    </source>
</evidence>
<comment type="caution">
    <text evidence="2">The sequence shown here is derived from an EMBL/GenBank/DDBJ whole genome shotgun (WGS) entry which is preliminary data.</text>
</comment>
<dbReference type="Proteomes" id="UP000237000">
    <property type="component" value="Unassembled WGS sequence"/>
</dbReference>
<evidence type="ECO:0000256" key="1">
    <source>
        <dbReference type="SAM" id="MobiDB-lite"/>
    </source>
</evidence>
<organism evidence="2 3">
    <name type="scientific">Trema orientale</name>
    <name type="common">Charcoal tree</name>
    <name type="synonym">Celtis orientalis</name>
    <dbReference type="NCBI Taxonomy" id="63057"/>
    <lineage>
        <taxon>Eukaryota</taxon>
        <taxon>Viridiplantae</taxon>
        <taxon>Streptophyta</taxon>
        <taxon>Embryophyta</taxon>
        <taxon>Tracheophyta</taxon>
        <taxon>Spermatophyta</taxon>
        <taxon>Magnoliopsida</taxon>
        <taxon>eudicotyledons</taxon>
        <taxon>Gunneridae</taxon>
        <taxon>Pentapetalae</taxon>
        <taxon>rosids</taxon>
        <taxon>fabids</taxon>
        <taxon>Rosales</taxon>
        <taxon>Cannabaceae</taxon>
        <taxon>Trema</taxon>
    </lineage>
</organism>
<reference evidence="3" key="1">
    <citation type="submission" date="2016-06" db="EMBL/GenBank/DDBJ databases">
        <title>Parallel loss of symbiosis genes in relatives of nitrogen-fixing non-legume Parasponia.</title>
        <authorList>
            <person name="Van Velzen R."/>
            <person name="Holmer R."/>
            <person name="Bu F."/>
            <person name="Rutten L."/>
            <person name="Van Zeijl A."/>
            <person name="Liu W."/>
            <person name="Santuari L."/>
            <person name="Cao Q."/>
            <person name="Sharma T."/>
            <person name="Shen D."/>
            <person name="Roswanjaya Y."/>
            <person name="Wardhani T."/>
            <person name="Kalhor M.S."/>
            <person name="Jansen J."/>
            <person name="Van den Hoogen J."/>
            <person name="Gungor B."/>
            <person name="Hartog M."/>
            <person name="Hontelez J."/>
            <person name="Verver J."/>
            <person name="Yang W.-C."/>
            <person name="Schijlen E."/>
            <person name="Repin R."/>
            <person name="Schilthuizen M."/>
            <person name="Schranz E."/>
            <person name="Heidstra R."/>
            <person name="Miyata K."/>
            <person name="Fedorova E."/>
            <person name="Kohlen W."/>
            <person name="Bisseling T."/>
            <person name="Smit S."/>
            <person name="Geurts R."/>
        </authorList>
    </citation>
    <scope>NUCLEOTIDE SEQUENCE [LARGE SCALE GENOMIC DNA]</scope>
    <source>
        <strain evidence="3">cv. RG33-2</strain>
    </source>
</reference>
<feature type="region of interest" description="Disordered" evidence="1">
    <location>
        <begin position="1"/>
        <end position="63"/>
    </location>
</feature>
<name>A0A2P5EM63_TREOI</name>
<dbReference type="EMBL" id="JXTC01000129">
    <property type="protein sequence ID" value="PON86648.1"/>
    <property type="molecule type" value="Genomic_DNA"/>
</dbReference>
<protein>
    <submittedName>
        <fullName evidence="2">Uncharacterized protein</fullName>
    </submittedName>
</protein>
<dbReference type="OrthoDB" id="10333245at2759"/>
<keyword evidence="3" id="KW-1185">Reference proteome</keyword>
<gene>
    <name evidence="2" type="ORF">TorRG33x02_175840</name>
</gene>
<proteinExistence type="predicted"/>
<sequence length="99" mass="10981">MIKRQQGNVGEKNVVEPVKRGLKPQQATKHGTQYDPVNLQYRPPRFPVLDDPVNITSTYNDGQSETTFAKTGAKCAKVSNGGVNCYTWQKLRTTGVICL</sequence>
<dbReference type="AlphaFoldDB" id="A0A2P5EM63"/>
<dbReference type="InParanoid" id="A0A2P5EM63"/>